<comment type="subcellular location">
    <subcellularLocation>
        <location evidence="1">Nucleus</location>
    </subcellularLocation>
</comment>
<dbReference type="SMART" id="SM00667">
    <property type="entry name" value="LisH"/>
    <property type="match status" value="1"/>
</dbReference>
<evidence type="ECO:0008006" key="8">
    <source>
        <dbReference type="Google" id="ProtNLM"/>
    </source>
</evidence>
<sequence>MSSSPDGIGNNTDPPAGGAAELLHSHIKLSISADEVNLLVYRYLLEAGFRHSAFTFEAESRVPQTSPFATTQIPPGALVSLLQKSLIYLYIQSHCGKNGEQIRCEGSFSLLRPHEHLVPTATVSEEEQEEEEEEEEYNNRSGKRNSRNSRRNPAETLTDDTSIEDDNDDSKGRAHAKGGSRRSSGNKKGDDEDDEGTLGGGSSSITSSPRSKRRRRRRRMQQEQEDAKKEEKTAGEDTDGSTSSASDSRVSTTNAKSEIKAQPEAEGQEASPSGPDRPPKMRKRGRLITAGPLAAAAGENGGSVEEGDVEMKTEETTVEEESPPAASTTPEGEVEGKGGDEQPARDDATIMPLVYQLVDPSRDRTSLHCLSPVSAMQWSPTFDGLLATANADGQLALFWSPVKPSEGGGIEADQREWNRSPEGGDGVMGYLMVDASTSSNDPLLHHQQQQEDVTAQQQAYLSWSSNRGALAVIAMASESCGTIKLCWVQREAKGYSIAGRLDLKYPQGGDEQQDEDELEIGGYHAVEFCGTDGVLGGSSPMGSEFPEGSTIAAASAASSTYLAASVDESVIIWQVDCNNPGEAPELMLKIDDTPSYTLAWLGATYLALGTLSPYTLLVDTRDNAQKKLMLAGVDEDDGSGSNGGSNRFILECAFDDSGSKRLAAITDSEPTDAYITVWMDPTARRPGKPIVLRANSESGTPLQAQEMLRWMPGSDGDVLCAAYEGGLVVVWDLLSQSVLYRLPCIDAITAIAWQHQPYLRIHKGGGGDAAAPPLLVTMMLGRKCVVWSEGRVVSAFDLRCDDENAPGYIAWCPPDPSVPAYGNFLAASAGGNETPLIFDATPVVKEASRRFMTGVKQQQQQVKQ</sequence>
<keyword evidence="4" id="KW-0539">Nucleus</keyword>
<evidence type="ECO:0000256" key="4">
    <source>
        <dbReference type="ARBA" id="ARBA00023242"/>
    </source>
</evidence>
<dbReference type="Pfam" id="PF08513">
    <property type="entry name" value="LisH"/>
    <property type="match status" value="1"/>
</dbReference>
<dbReference type="PROSITE" id="PS50896">
    <property type="entry name" value="LISH"/>
    <property type="match status" value="1"/>
</dbReference>
<feature type="compositionally biased region" description="Acidic residues" evidence="5">
    <location>
        <begin position="124"/>
        <end position="136"/>
    </location>
</feature>
<dbReference type="Gene3D" id="2.130.10.10">
    <property type="entry name" value="YVTN repeat-like/Quinoprotein amine dehydrogenase"/>
    <property type="match status" value="1"/>
</dbReference>
<evidence type="ECO:0000313" key="7">
    <source>
        <dbReference type="Proteomes" id="UP000570595"/>
    </source>
</evidence>
<comment type="caution">
    <text evidence="6">The sequence shown here is derived from an EMBL/GenBank/DDBJ whole genome shotgun (WGS) entry which is preliminary data.</text>
</comment>
<dbReference type="InterPro" id="IPR015943">
    <property type="entry name" value="WD40/YVTN_repeat-like_dom_sf"/>
</dbReference>
<evidence type="ECO:0000256" key="3">
    <source>
        <dbReference type="ARBA" id="ARBA00022737"/>
    </source>
</evidence>
<dbReference type="GO" id="GO:0003714">
    <property type="term" value="F:transcription corepressor activity"/>
    <property type="evidence" value="ECO:0007669"/>
    <property type="project" value="InterPro"/>
</dbReference>
<feature type="compositionally biased region" description="Basic and acidic residues" evidence="5">
    <location>
        <begin position="334"/>
        <end position="348"/>
    </location>
</feature>
<organism evidence="6 7">
    <name type="scientific">Perkinsus olseni</name>
    <name type="common">Perkinsus atlanticus</name>
    <dbReference type="NCBI Taxonomy" id="32597"/>
    <lineage>
        <taxon>Eukaryota</taxon>
        <taxon>Sar</taxon>
        <taxon>Alveolata</taxon>
        <taxon>Perkinsozoa</taxon>
        <taxon>Perkinsea</taxon>
        <taxon>Perkinsida</taxon>
        <taxon>Perkinsidae</taxon>
        <taxon>Perkinsus</taxon>
    </lineage>
</organism>
<feature type="compositionally biased region" description="Acidic residues" evidence="5">
    <location>
        <begin position="157"/>
        <end position="168"/>
    </location>
</feature>
<feature type="compositionally biased region" description="Low complexity" evidence="5">
    <location>
        <begin position="240"/>
        <end position="253"/>
    </location>
</feature>
<dbReference type="InterPro" id="IPR036322">
    <property type="entry name" value="WD40_repeat_dom_sf"/>
</dbReference>
<proteinExistence type="predicted"/>
<dbReference type="InterPro" id="IPR045183">
    <property type="entry name" value="Ebi-like"/>
</dbReference>
<dbReference type="SUPFAM" id="SSF50978">
    <property type="entry name" value="WD40 repeat-like"/>
    <property type="match status" value="1"/>
</dbReference>
<dbReference type="GO" id="GO:0006357">
    <property type="term" value="P:regulation of transcription by RNA polymerase II"/>
    <property type="evidence" value="ECO:0007669"/>
    <property type="project" value="TreeGrafter"/>
</dbReference>
<dbReference type="GO" id="GO:0000118">
    <property type="term" value="C:histone deacetylase complex"/>
    <property type="evidence" value="ECO:0007669"/>
    <property type="project" value="TreeGrafter"/>
</dbReference>
<dbReference type="InterPro" id="IPR006594">
    <property type="entry name" value="LisH"/>
</dbReference>
<feature type="compositionally biased region" description="Basic residues" evidence="5">
    <location>
        <begin position="141"/>
        <end position="150"/>
    </location>
</feature>
<feature type="region of interest" description="Disordered" evidence="5">
    <location>
        <begin position="116"/>
        <end position="348"/>
    </location>
</feature>
<feature type="compositionally biased region" description="Basic residues" evidence="5">
    <location>
        <begin position="210"/>
        <end position="219"/>
    </location>
</feature>
<reference evidence="6 7" key="1">
    <citation type="submission" date="2020-04" db="EMBL/GenBank/DDBJ databases">
        <title>Perkinsus olseni comparative genomics.</title>
        <authorList>
            <person name="Bogema D.R."/>
        </authorList>
    </citation>
    <scope>NUCLEOTIDE SEQUENCE [LARGE SCALE GENOMIC DNA]</scope>
    <source>
        <strain evidence="6">ATCC PRA-179</strain>
    </source>
</reference>
<name>A0A7J6L3L5_PEROL</name>
<accession>A0A7J6L3L5</accession>
<dbReference type="EMBL" id="JABAHT010000618">
    <property type="protein sequence ID" value="KAF4653479.1"/>
    <property type="molecule type" value="Genomic_DNA"/>
</dbReference>
<dbReference type="OrthoDB" id="1367865at2759"/>
<dbReference type="PANTHER" id="PTHR22846:SF2">
    <property type="entry name" value="F-BOX-LIKE_WD REPEAT-CONTAINING PROTEIN EBI"/>
    <property type="match status" value="1"/>
</dbReference>
<feature type="compositionally biased region" description="Basic and acidic residues" evidence="5">
    <location>
        <begin position="220"/>
        <end position="235"/>
    </location>
</feature>
<evidence type="ECO:0000256" key="5">
    <source>
        <dbReference type="SAM" id="MobiDB-lite"/>
    </source>
</evidence>
<keyword evidence="3" id="KW-0677">Repeat</keyword>
<evidence type="ECO:0000313" key="6">
    <source>
        <dbReference type="EMBL" id="KAF4653479.1"/>
    </source>
</evidence>
<dbReference type="Proteomes" id="UP000570595">
    <property type="component" value="Unassembled WGS sequence"/>
</dbReference>
<dbReference type="AlphaFoldDB" id="A0A7J6L3L5"/>
<protein>
    <recommendedName>
        <fullName evidence="8">LisH domain-containing protein</fullName>
    </recommendedName>
</protein>
<keyword evidence="2" id="KW-0853">WD repeat</keyword>
<gene>
    <name evidence="6" type="ORF">FOZ61_008948</name>
</gene>
<evidence type="ECO:0000256" key="2">
    <source>
        <dbReference type="ARBA" id="ARBA00022574"/>
    </source>
</evidence>
<dbReference type="PANTHER" id="PTHR22846">
    <property type="entry name" value="WD40 REPEAT PROTEIN"/>
    <property type="match status" value="1"/>
</dbReference>
<dbReference type="Gene3D" id="1.20.960.30">
    <property type="match status" value="1"/>
</dbReference>
<evidence type="ECO:0000256" key="1">
    <source>
        <dbReference type="ARBA" id="ARBA00004123"/>
    </source>
</evidence>